<reference evidence="2 3" key="1">
    <citation type="journal article" date="2019" name="Sci. Rep.">
        <title>Orb-weaving spider Araneus ventricosus genome elucidates the spidroin gene catalogue.</title>
        <authorList>
            <person name="Kono N."/>
            <person name="Nakamura H."/>
            <person name="Ohtoshi R."/>
            <person name="Moran D.A.P."/>
            <person name="Shinohara A."/>
            <person name="Yoshida Y."/>
            <person name="Fujiwara M."/>
            <person name="Mori M."/>
            <person name="Tomita M."/>
            <person name="Arakawa K."/>
        </authorList>
    </citation>
    <scope>NUCLEOTIDE SEQUENCE [LARGE SCALE GENOMIC DNA]</scope>
</reference>
<proteinExistence type="predicted"/>
<evidence type="ECO:0000256" key="1">
    <source>
        <dbReference type="SAM" id="MobiDB-lite"/>
    </source>
</evidence>
<evidence type="ECO:0000313" key="2">
    <source>
        <dbReference type="EMBL" id="GBN05372.1"/>
    </source>
</evidence>
<comment type="caution">
    <text evidence="2">The sequence shown here is derived from an EMBL/GenBank/DDBJ whole genome shotgun (WGS) entry which is preliminary data.</text>
</comment>
<feature type="region of interest" description="Disordered" evidence="1">
    <location>
        <begin position="71"/>
        <end position="92"/>
    </location>
</feature>
<gene>
    <name evidence="2" type="ORF">AVEN_124283_1</name>
</gene>
<organism evidence="2 3">
    <name type="scientific">Araneus ventricosus</name>
    <name type="common">Orbweaver spider</name>
    <name type="synonym">Epeira ventricosa</name>
    <dbReference type="NCBI Taxonomy" id="182803"/>
    <lineage>
        <taxon>Eukaryota</taxon>
        <taxon>Metazoa</taxon>
        <taxon>Ecdysozoa</taxon>
        <taxon>Arthropoda</taxon>
        <taxon>Chelicerata</taxon>
        <taxon>Arachnida</taxon>
        <taxon>Araneae</taxon>
        <taxon>Araneomorphae</taxon>
        <taxon>Entelegynae</taxon>
        <taxon>Araneoidea</taxon>
        <taxon>Araneidae</taxon>
        <taxon>Araneus</taxon>
    </lineage>
</organism>
<name>A0A4Y2KT62_ARAVE</name>
<protein>
    <submittedName>
        <fullName evidence="2">Uncharacterized protein</fullName>
    </submittedName>
</protein>
<sequence length="92" mass="10172">MTRTTSKQAFSPQAFKPHQQIDHRRNVCGAPDQHTCWCFRGIGFRDLNPAILKSRSYHQASPPVLDLIAAPSPSGWRGDKPASSSEELLIAS</sequence>
<accession>A0A4Y2KT62</accession>
<evidence type="ECO:0000313" key="3">
    <source>
        <dbReference type="Proteomes" id="UP000499080"/>
    </source>
</evidence>
<dbReference type="Proteomes" id="UP000499080">
    <property type="component" value="Unassembled WGS sequence"/>
</dbReference>
<keyword evidence="3" id="KW-1185">Reference proteome</keyword>
<dbReference type="EMBL" id="BGPR01004963">
    <property type="protein sequence ID" value="GBN05372.1"/>
    <property type="molecule type" value="Genomic_DNA"/>
</dbReference>
<dbReference type="AlphaFoldDB" id="A0A4Y2KT62"/>